<dbReference type="RefSeq" id="WP_246173022.1">
    <property type="nucleotide sequence ID" value="NZ_VITN01000039.1"/>
</dbReference>
<protein>
    <recommendedName>
        <fullName evidence="4">Surface antigen</fullName>
    </recommendedName>
</protein>
<evidence type="ECO:0000256" key="1">
    <source>
        <dbReference type="SAM" id="SignalP"/>
    </source>
</evidence>
<evidence type="ECO:0008006" key="4">
    <source>
        <dbReference type="Google" id="ProtNLM"/>
    </source>
</evidence>
<feature type="signal peptide" evidence="1">
    <location>
        <begin position="1"/>
        <end position="23"/>
    </location>
</feature>
<dbReference type="Proteomes" id="UP000319859">
    <property type="component" value="Unassembled WGS sequence"/>
</dbReference>
<dbReference type="AlphaFoldDB" id="A0A560EKB6"/>
<organism evidence="2 3">
    <name type="scientific">Nitrospirillum amazonense</name>
    <dbReference type="NCBI Taxonomy" id="28077"/>
    <lineage>
        <taxon>Bacteria</taxon>
        <taxon>Pseudomonadati</taxon>
        <taxon>Pseudomonadota</taxon>
        <taxon>Alphaproteobacteria</taxon>
        <taxon>Rhodospirillales</taxon>
        <taxon>Azospirillaceae</taxon>
        <taxon>Nitrospirillum</taxon>
    </lineage>
</organism>
<reference evidence="2 3" key="1">
    <citation type="submission" date="2019-06" db="EMBL/GenBank/DDBJ databases">
        <title>Genomic Encyclopedia of Type Strains, Phase IV (KMG-V): Genome sequencing to study the core and pangenomes of soil and plant-associated prokaryotes.</title>
        <authorList>
            <person name="Whitman W."/>
        </authorList>
    </citation>
    <scope>NUCLEOTIDE SEQUENCE [LARGE SCALE GENOMIC DNA]</scope>
    <source>
        <strain evidence="2 3">BR 11880</strain>
    </source>
</reference>
<comment type="caution">
    <text evidence="2">The sequence shown here is derived from an EMBL/GenBank/DDBJ whole genome shotgun (WGS) entry which is preliminary data.</text>
</comment>
<feature type="chain" id="PRO_5021908775" description="Surface antigen" evidence="1">
    <location>
        <begin position="24"/>
        <end position="149"/>
    </location>
</feature>
<keyword evidence="1" id="KW-0732">Signal</keyword>
<gene>
    <name evidence="2" type="ORF">FBZ89_13918</name>
</gene>
<proteinExistence type="predicted"/>
<sequence>MQRVFKAPFLVMMSLVVALLALAGGAAPASARTFVSVGIGVGPFYPAGYYGAYWHDPYWRWRGPYWAPYPVAYAPYPYYAPPVYVAPVPAVVQAPPPVVAQPVQAVAAKPAYDQANCREYTSTITVAGKPSQQVGTACQQPDGSWRIVN</sequence>
<evidence type="ECO:0000313" key="3">
    <source>
        <dbReference type="Proteomes" id="UP000319859"/>
    </source>
</evidence>
<dbReference type="EMBL" id="VITN01000039">
    <property type="protein sequence ID" value="TWB09695.1"/>
    <property type="molecule type" value="Genomic_DNA"/>
</dbReference>
<name>A0A560EKB6_9PROT</name>
<accession>A0A560EKB6</accession>
<evidence type="ECO:0000313" key="2">
    <source>
        <dbReference type="EMBL" id="TWB09695.1"/>
    </source>
</evidence>